<evidence type="ECO:0000313" key="3">
    <source>
        <dbReference type="Proteomes" id="UP000054166"/>
    </source>
</evidence>
<feature type="signal peptide" evidence="1">
    <location>
        <begin position="1"/>
        <end position="17"/>
    </location>
</feature>
<accession>A0A0C3BV86</accession>
<dbReference type="EMBL" id="KN832973">
    <property type="protein sequence ID" value="KIM90463.1"/>
    <property type="molecule type" value="Genomic_DNA"/>
</dbReference>
<evidence type="ECO:0000313" key="2">
    <source>
        <dbReference type="EMBL" id="KIM90463.1"/>
    </source>
</evidence>
<reference evidence="3" key="2">
    <citation type="submission" date="2015-01" db="EMBL/GenBank/DDBJ databases">
        <title>Evolutionary Origins and Diversification of the Mycorrhizal Mutualists.</title>
        <authorList>
            <consortium name="DOE Joint Genome Institute"/>
            <consortium name="Mycorrhizal Genomics Consortium"/>
            <person name="Kohler A."/>
            <person name="Kuo A."/>
            <person name="Nagy L.G."/>
            <person name="Floudas D."/>
            <person name="Copeland A."/>
            <person name="Barry K.W."/>
            <person name="Cichocki N."/>
            <person name="Veneault-Fourrey C."/>
            <person name="LaButti K."/>
            <person name="Lindquist E.A."/>
            <person name="Lipzen A."/>
            <person name="Lundell T."/>
            <person name="Morin E."/>
            <person name="Murat C."/>
            <person name="Riley R."/>
            <person name="Ohm R."/>
            <person name="Sun H."/>
            <person name="Tunlid A."/>
            <person name="Henrissat B."/>
            <person name="Grigoriev I.V."/>
            <person name="Hibbett D.S."/>
            <person name="Martin F."/>
        </authorList>
    </citation>
    <scope>NUCLEOTIDE SEQUENCE [LARGE SCALE GENOMIC DNA]</scope>
    <source>
        <strain evidence="3">F 1598</strain>
    </source>
</reference>
<name>A0A0C3BV86_PILCF</name>
<reference evidence="2 3" key="1">
    <citation type="submission" date="2014-04" db="EMBL/GenBank/DDBJ databases">
        <authorList>
            <consortium name="DOE Joint Genome Institute"/>
            <person name="Kuo A."/>
            <person name="Tarkka M."/>
            <person name="Buscot F."/>
            <person name="Kohler A."/>
            <person name="Nagy L.G."/>
            <person name="Floudas D."/>
            <person name="Copeland A."/>
            <person name="Barry K.W."/>
            <person name="Cichocki N."/>
            <person name="Veneault-Fourrey C."/>
            <person name="LaButti K."/>
            <person name="Lindquist E.A."/>
            <person name="Lipzen A."/>
            <person name="Lundell T."/>
            <person name="Morin E."/>
            <person name="Murat C."/>
            <person name="Sun H."/>
            <person name="Tunlid A."/>
            <person name="Henrissat B."/>
            <person name="Grigoriev I.V."/>
            <person name="Hibbett D.S."/>
            <person name="Martin F."/>
            <person name="Nordberg H.P."/>
            <person name="Cantor M.N."/>
            <person name="Hua S.X."/>
        </authorList>
    </citation>
    <scope>NUCLEOTIDE SEQUENCE [LARGE SCALE GENOMIC DNA]</scope>
    <source>
        <strain evidence="2 3">F 1598</strain>
    </source>
</reference>
<gene>
    <name evidence="2" type="ORF">PILCRDRAFT_812217</name>
</gene>
<feature type="chain" id="PRO_5002162077" evidence="1">
    <location>
        <begin position="18"/>
        <end position="65"/>
    </location>
</feature>
<evidence type="ECO:0000256" key="1">
    <source>
        <dbReference type="SAM" id="SignalP"/>
    </source>
</evidence>
<proteinExistence type="predicted"/>
<keyword evidence="1" id="KW-0732">Signal</keyword>
<dbReference type="Proteomes" id="UP000054166">
    <property type="component" value="Unassembled WGS sequence"/>
</dbReference>
<protein>
    <submittedName>
        <fullName evidence="2">Uncharacterized protein</fullName>
    </submittedName>
</protein>
<organism evidence="2 3">
    <name type="scientific">Piloderma croceum (strain F 1598)</name>
    <dbReference type="NCBI Taxonomy" id="765440"/>
    <lineage>
        <taxon>Eukaryota</taxon>
        <taxon>Fungi</taxon>
        <taxon>Dikarya</taxon>
        <taxon>Basidiomycota</taxon>
        <taxon>Agaricomycotina</taxon>
        <taxon>Agaricomycetes</taxon>
        <taxon>Agaricomycetidae</taxon>
        <taxon>Atheliales</taxon>
        <taxon>Atheliaceae</taxon>
        <taxon>Piloderma</taxon>
    </lineage>
</organism>
<sequence>MIMVWCLHFPLLIVKHADNTEFEYSPEYYPKDRSRATPYIVFIFAWLGSSLGAKTLIPNIDFTNW</sequence>
<dbReference type="AlphaFoldDB" id="A0A0C3BV86"/>
<dbReference type="HOGENOM" id="CLU_2850472_0_0_1"/>
<keyword evidence="3" id="KW-1185">Reference proteome</keyword>
<dbReference type="InParanoid" id="A0A0C3BV86"/>